<keyword evidence="2" id="KW-1185">Reference proteome</keyword>
<name>A0A5B7IHW1_PORTR</name>
<organism evidence="1 2">
    <name type="scientific">Portunus trituberculatus</name>
    <name type="common">Swimming crab</name>
    <name type="synonym">Neptunus trituberculatus</name>
    <dbReference type="NCBI Taxonomy" id="210409"/>
    <lineage>
        <taxon>Eukaryota</taxon>
        <taxon>Metazoa</taxon>
        <taxon>Ecdysozoa</taxon>
        <taxon>Arthropoda</taxon>
        <taxon>Crustacea</taxon>
        <taxon>Multicrustacea</taxon>
        <taxon>Malacostraca</taxon>
        <taxon>Eumalacostraca</taxon>
        <taxon>Eucarida</taxon>
        <taxon>Decapoda</taxon>
        <taxon>Pleocyemata</taxon>
        <taxon>Brachyura</taxon>
        <taxon>Eubrachyura</taxon>
        <taxon>Portunoidea</taxon>
        <taxon>Portunidae</taxon>
        <taxon>Portuninae</taxon>
        <taxon>Portunus</taxon>
    </lineage>
</organism>
<accession>A0A5B7IHW1</accession>
<dbReference type="AlphaFoldDB" id="A0A5B7IHW1"/>
<evidence type="ECO:0000313" key="1">
    <source>
        <dbReference type="EMBL" id="MPC81419.1"/>
    </source>
</evidence>
<dbReference type="EMBL" id="VSRR010056902">
    <property type="protein sequence ID" value="MPC81419.1"/>
    <property type="molecule type" value="Genomic_DNA"/>
</dbReference>
<protein>
    <submittedName>
        <fullName evidence="1">Uncharacterized protein</fullName>
    </submittedName>
</protein>
<proteinExistence type="predicted"/>
<comment type="caution">
    <text evidence="1">The sequence shown here is derived from an EMBL/GenBank/DDBJ whole genome shotgun (WGS) entry which is preliminary data.</text>
</comment>
<evidence type="ECO:0000313" key="2">
    <source>
        <dbReference type="Proteomes" id="UP000324222"/>
    </source>
</evidence>
<dbReference type="Proteomes" id="UP000324222">
    <property type="component" value="Unassembled WGS sequence"/>
</dbReference>
<reference evidence="1 2" key="1">
    <citation type="submission" date="2019-05" db="EMBL/GenBank/DDBJ databases">
        <title>Another draft genome of Portunus trituberculatus and its Hox gene families provides insights of decapod evolution.</title>
        <authorList>
            <person name="Jeong J.-H."/>
            <person name="Song I."/>
            <person name="Kim S."/>
            <person name="Choi T."/>
            <person name="Kim D."/>
            <person name="Ryu S."/>
            <person name="Kim W."/>
        </authorList>
    </citation>
    <scope>NUCLEOTIDE SEQUENCE [LARGE SCALE GENOMIC DNA]</scope>
    <source>
        <tissue evidence="1">Muscle</tissue>
    </source>
</reference>
<gene>
    <name evidence="1" type="ORF">E2C01_076035</name>
</gene>
<sequence length="78" mass="8587">MREYAGRSNTAITVGRFRQGGQRRTTKLFSDAAPLTSPAAHQPRNPWTGLSQAENQVMIIRMDFPKSVEPGGMRLKGG</sequence>